<gene>
    <name evidence="1" type="ORF">SAMN05421630_112168</name>
</gene>
<protein>
    <submittedName>
        <fullName evidence="1">Acetyltransferase (GNAT) family protein</fullName>
    </submittedName>
</protein>
<proteinExistence type="predicted"/>
<organism evidence="1 2">
    <name type="scientific">Prauserella marina</name>
    <dbReference type="NCBI Taxonomy" id="530584"/>
    <lineage>
        <taxon>Bacteria</taxon>
        <taxon>Bacillati</taxon>
        <taxon>Actinomycetota</taxon>
        <taxon>Actinomycetes</taxon>
        <taxon>Pseudonocardiales</taxon>
        <taxon>Pseudonocardiaceae</taxon>
        <taxon>Prauserella</taxon>
    </lineage>
</organism>
<sequence>MSEAMPHTTRTATTADIEPAVATLTAAFADYPFTRHIIASDDHLGRLARSNRLFLSDIGLAHGQVWVAAAEGGDPDSVDAVAVWTTPASSDGIAEAFAGIAGELADIAGDRVAIAGATEAALQPHRPTTPAWFLGSVGVRPETQGRGLGKAVIEPGLLAADEQRATAYLETSLPANVMLYRKLGFEVTAEVKLPEGGPLTWAMYRDPR</sequence>
<dbReference type="EMBL" id="FMZE01000012">
    <property type="protein sequence ID" value="SDD79258.1"/>
    <property type="molecule type" value="Genomic_DNA"/>
</dbReference>
<dbReference type="CDD" id="cd04301">
    <property type="entry name" value="NAT_SF"/>
    <property type="match status" value="1"/>
</dbReference>
<dbReference type="Proteomes" id="UP000199494">
    <property type="component" value="Unassembled WGS sequence"/>
</dbReference>
<dbReference type="PROSITE" id="PS51186">
    <property type="entry name" value="GNAT"/>
    <property type="match status" value="1"/>
</dbReference>
<dbReference type="PANTHER" id="PTHR42791">
    <property type="entry name" value="GNAT FAMILY ACETYLTRANSFERASE"/>
    <property type="match status" value="1"/>
</dbReference>
<dbReference type="GO" id="GO:0016747">
    <property type="term" value="F:acyltransferase activity, transferring groups other than amino-acyl groups"/>
    <property type="evidence" value="ECO:0007669"/>
    <property type="project" value="InterPro"/>
</dbReference>
<dbReference type="AlphaFoldDB" id="A0A222VTV2"/>
<reference evidence="1 2" key="1">
    <citation type="submission" date="2016-10" db="EMBL/GenBank/DDBJ databases">
        <authorList>
            <person name="de Groot N.N."/>
        </authorList>
    </citation>
    <scope>NUCLEOTIDE SEQUENCE [LARGE SCALE GENOMIC DNA]</scope>
    <source>
        <strain evidence="1 2">CGMCC 4.5506</strain>
    </source>
</reference>
<accession>A0A222VTV2</accession>
<dbReference type="Pfam" id="PF13508">
    <property type="entry name" value="Acetyltransf_7"/>
    <property type="match status" value="1"/>
</dbReference>
<dbReference type="OrthoDB" id="7057833at2"/>
<name>A0A222VTV2_9PSEU</name>
<evidence type="ECO:0000313" key="1">
    <source>
        <dbReference type="EMBL" id="SDD79258.1"/>
    </source>
</evidence>
<evidence type="ECO:0000313" key="2">
    <source>
        <dbReference type="Proteomes" id="UP000199494"/>
    </source>
</evidence>
<dbReference type="STRING" id="530584.SAMN05421630_112168"/>
<dbReference type="PANTHER" id="PTHR42791:SF1">
    <property type="entry name" value="N-ACETYLTRANSFERASE DOMAIN-CONTAINING PROTEIN"/>
    <property type="match status" value="1"/>
</dbReference>
<keyword evidence="1" id="KW-0808">Transferase</keyword>
<dbReference type="KEGG" id="pmad:BAY61_21635"/>
<dbReference type="Gene3D" id="3.40.630.30">
    <property type="match status" value="1"/>
</dbReference>
<dbReference type="InterPro" id="IPR052523">
    <property type="entry name" value="Trichothecene_AcTrans"/>
</dbReference>
<dbReference type="SUPFAM" id="SSF55729">
    <property type="entry name" value="Acyl-CoA N-acyltransferases (Nat)"/>
    <property type="match status" value="1"/>
</dbReference>
<dbReference type="InterPro" id="IPR016181">
    <property type="entry name" value="Acyl_CoA_acyltransferase"/>
</dbReference>
<keyword evidence="2" id="KW-1185">Reference proteome</keyword>
<dbReference type="InterPro" id="IPR000182">
    <property type="entry name" value="GNAT_dom"/>
</dbReference>